<dbReference type="GO" id="GO:0005794">
    <property type="term" value="C:Golgi apparatus"/>
    <property type="evidence" value="ECO:0007669"/>
    <property type="project" value="TreeGrafter"/>
</dbReference>
<evidence type="ECO:0000259" key="1">
    <source>
        <dbReference type="Pfam" id="PF05050"/>
    </source>
</evidence>
<evidence type="ECO:0000313" key="2">
    <source>
        <dbReference type="EMBL" id="KAK3607213.1"/>
    </source>
</evidence>
<accession>A0AAE0W9M9</accession>
<feature type="domain" description="Methyltransferase FkbM" evidence="1">
    <location>
        <begin position="24"/>
        <end position="115"/>
    </location>
</feature>
<name>A0AAE0W9M9_9BIVA</name>
<evidence type="ECO:0000313" key="3">
    <source>
        <dbReference type="Proteomes" id="UP001195483"/>
    </source>
</evidence>
<dbReference type="InterPro" id="IPR053202">
    <property type="entry name" value="EGF_Rcpt_Signaling_Reg"/>
</dbReference>
<organism evidence="2 3">
    <name type="scientific">Potamilus streckersoni</name>
    <dbReference type="NCBI Taxonomy" id="2493646"/>
    <lineage>
        <taxon>Eukaryota</taxon>
        <taxon>Metazoa</taxon>
        <taxon>Spiralia</taxon>
        <taxon>Lophotrochozoa</taxon>
        <taxon>Mollusca</taxon>
        <taxon>Bivalvia</taxon>
        <taxon>Autobranchia</taxon>
        <taxon>Heteroconchia</taxon>
        <taxon>Palaeoheterodonta</taxon>
        <taxon>Unionida</taxon>
        <taxon>Unionoidea</taxon>
        <taxon>Unionidae</taxon>
        <taxon>Ambleminae</taxon>
        <taxon>Lampsilini</taxon>
        <taxon>Potamilus</taxon>
    </lineage>
</organism>
<protein>
    <recommendedName>
        <fullName evidence="1">Methyltransferase FkbM domain-containing protein</fullName>
    </recommendedName>
</protein>
<dbReference type="EMBL" id="JAEAOA010001893">
    <property type="protein sequence ID" value="KAK3607213.1"/>
    <property type="molecule type" value="Genomic_DNA"/>
</dbReference>
<comment type="caution">
    <text evidence="2">The sequence shown here is derived from an EMBL/GenBank/DDBJ whole genome shotgun (WGS) entry which is preliminary data.</text>
</comment>
<dbReference type="Proteomes" id="UP001195483">
    <property type="component" value="Unassembled WGS sequence"/>
</dbReference>
<dbReference type="PANTHER" id="PTHR34009:SF2">
    <property type="entry name" value="PROTEIN STAR"/>
    <property type="match status" value="1"/>
</dbReference>
<reference evidence="2" key="1">
    <citation type="journal article" date="2021" name="Genome Biol. Evol.">
        <title>A High-Quality Reference Genome for a Parasitic Bivalve with Doubly Uniparental Inheritance (Bivalvia: Unionida).</title>
        <authorList>
            <person name="Smith C.H."/>
        </authorList>
    </citation>
    <scope>NUCLEOTIDE SEQUENCE</scope>
    <source>
        <strain evidence="2">CHS0354</strain>
    </source>
</reference>
<dbReference type="GO" id="GO:0006888">
    <property type="term" value="P:endoplasmic reticulum to Golgi vesicle-mediated transport"/>
    <property type="evidence" value="ECO:0007669"/>
    <property type="project" value="TreeGrafter"/>
</dbReference>
<dbReference type="InterPro" id="IPR006342">
    <property type="entry name" value="FkbM_mtfrase"/>
</dbReference>
<proteinExistence type="predicted"/>
<dbReference type="Pfam" id="PF05050">
    <property type="entry name" value="Methyltransf_21"/>
    <property type="match status" value="1"/>
</dbReference>
<dbReference type="GO" id="GO:0031902">
    <property type="term" value="C:late endosome membrane"/>
    <property type="evidence" value="ECO:0007669"/>
    <property type="project" value="TreeGrafter"/>
</dbReference>
<dbReference type="AlphaFoldDB" id="A0AAE0W9M9"/>
<dbReference type="GO" id="GO:0016197">
    <property type="term" value="P:endosomal transport"/>
    <property type="evidence" value="ECO:0007669"/>
    <property type="project" value="TreeGrafter"/>
</dbReference>
<dbReference type="GO" id="GO:0005789">
    <property type="term" value="C:endoplasmic reticulum membrane"/>
    <property type="evidence" value="ECO:0007669"/>
    <property type="project" value="TreeGrafter"/>
</dbReference>
<gene>
    <name evidence="2" type="ORF">CHS0354_031711</name>
</gene>
<reference evidence="2" key="2">
    <citation type="journal article" date="2021" name="Genome Biol. Evol.">
        <title>Developing a high-quality reference genome for a parasitic bivalve with doubly uniparental inheritance (Bivalvia: Unionida).</title>
        <authorList>
            <person name="Smith C.H."/>
        </authorList>
    </citation>
    <scope>NUCLEOTIDE SEQUENCE</scope>
    <source>
        <strain evidence="2">CHS0354</strain>
        <tissue evidence="2">Mantle</tissue>
    </source>
</reference>
<sequence>MYIWVQPLKLNSASDMSRVIERKEDEQWVQEHNFENKPYYEVPCFPLYSIMLAMNRSSIDYFGLDVEGNELLVLQTIPFDDLDIKGLTAECLNMNDRGSVNAIEIRTYLERNGFICNGVIEKSQTHGCFAEDLVFLKEDLASKEQKCEIIKDPFSFLTTNGSR</sequence>
<keyword evidence="3" id="KW-1185">Reference proteome</keyword>
<reference evidence="2" key="3">
    <citation type="submission" date="2023-05" db="EMBL/GenBank/DDBJ databases">
        <authorList>
            <person name="Smith C.H."/>
        </authorList>
    </citation>
    <scope>NUCLEOTIDE SEQUENCE</scope>
    <source>
        <strain evidence="2">CHS0354</strain>
        <tissue evidence="2">Mantle</tissue>
    </source>
</reference>
<dbReference type="PANTHER" id="PTHR34009">
    <property type="entry name" value="PROTEIN STAR"/>
    <property type="match status" value="1"/>
</dbReference>
<dbReference type="GO" id="GO:0005886">
    <property type="term" value="C:plasma membrane"/>
    <property type="evidence" value="ECO:0007669"/>
    <property type="project" value="TreeGrafter"/>
</dbReference>